<proteinExistence type="predicted"/>
<dbReference type="Proteomes" id="UP000305233">
    <property type="component" value="Unassembled WGS sequence"/>
</dbReference>
<gene>
    <name evidence="1" type="ORF">E8P82_10695</name>
</gene>
<organism evidence="1 2">
    <name type="scientific">Arthrobacter echini</name>
    <dbReference type="NCBI Taxonomy" id="1529066"/>
    <lineage>
        <taxon>Bacteria</taxon>
        <taxon>Bacillati</taxon>
        <taxon>Actinomycetota</taxon>
        <taxon>Actinomycetes</taxon>
        <taxon>Micrococcales</taxon>
        <taxon>Micrococcaceae</taxon>
        <taxon>Arthrobacter</taxon>
    </lineage>
</organism>
<accession>A0A4S5E320</accession>
<comment type="caution">
    <text evidence="1">The sequence shown here is derived from an EMBL/GenBank/DDBJ whole genome shotgun (WGS) entry which is preliminary data.</text>
</comment>
<reference evidence="1 2" key="1">
    <citation type="submission" date="2019-04" db="EMBL/GenBank/DDBJ databases">
        <authorList>
            <person name="Liu Q."/>
            <person name="Xin Y.-H."/>
        </authorList>
    </citation>
    <scope>NUCLEOTIDE SEQUENCE [LARGE SCALE GENOMIC DNA]</scope>
    <source>
        <strain evidence="1 2">AM23</strain>
    </source>
</reference>
<dbReference type="EMBL" id="SSWH01000009">
    <property type="protein sequence ID" value="THJ65752.1"/>
    <property type="molecule type" value="Genomic_DNA"/>
</dbReference>
<evidence type="ECO:0000313" key="2">
    <source>
        <dbReference type="Proteomes" id="UP000305233"/>
    </source>
</evidence>
<evidence type="ECO:0000313" key="1">
    <source>
        <dbReference type="EMBL" id="THJ65752.1"/>
    </source>
</evidence>
<dbReference type="AlphaFoldDB" id="A0A4S5E320"/>
<name>A0A4S5E320_9MICC</name>
<keyword evidence="2" id="KW-1185">Reference proteome</keyword>
<sequence length="253" mass="26965">MKPTDTNQDEEFEPEFEPLVHQVGTGNGGSVLLAAGGAALGALVPPLSVPIAAGVAALEVLRGNLQKQQETRVEALLQAASVQASADPATLIARIVENDEYALLAAEAIDAARRTRLDSKAASLGRSLGSILKDDALIDRESIWIRILSVIEPPHIRALKYFVDSKKMKNGMNYWRPGLAVSVQTVSDGLKLDDAVLPLIQDLLRCGLLMNPGSMDGGTANGTFTPDSLSEELRATQLGAELFKRLERGVEGT</sequence>
<dbReference type="RefSeq" id="WP_136454794.1">
    <property type="nucleotide sequence ID" value="NZ_SSWH01000009.1"/>
</dbReference>
<protein>
    <submittedName>
        <fullName evidence="1">Uncharacterized protein</fullName>
    </submittedName>
</protein>